<sequence>MLIARRGKKWSKRKEVERKSWNFQVAVTCLNCTRALLENLTSQRSHVLEGVEGRNEEIGGELDDLGEQDGDLISALEKQVEKTRRGRLRVQKSEDRKRKVEQRLMAAYQRMEASSGDRGSVKPIRFRSSPQDATKNKKQAAEDARKRREQEYSELLGVDAAQIGARRRSSGRILH</sequence>
<feature type="compositionally biased region" description="Basic and acidic residues" evidence="1">
    <location>
        <begin position="139"/>
        <end position="151"/>
    </location>
</feature>
<feature type="compositionally biased region" description="Basic residues" evidence="1">
    <location>
        <begin position="165"/>
        <end position="175"/>
    </location>
</feature>
<reference evidence="2 3" key="1">
    <citation type="submission" date="2020-04" db="EMBL/GenBank/DDBJ databases">
        <title>Perkinsus olseni comparative genomics.</title>
        <authorList>
            <person name="Bogema D.R."/>
        </authorList>
    </citation>
    <scope>NUCLEOTIDE SEQUENCE [LARGE SCALE GENOMIC DNA]</scope>
    <source>
        <strain evidence="2">00978-12</strain>
    </source>
</reference>
<dbReference type="OrthoDB" id="10535446at2759"/>
<organism evidence="2 3">
    <name type="scientific">Perkinsus olseni</name>
    <name type="common">Perkinsus atlanticus</name>
    <dbReference type="NCBI Taxonomy" id="32597"/>
    <lineage>
        <taxon>Eukaryota</taxon>
        <taxon>Sar</taxon>
        <taxon>Alveolata</taxon>
        <taxon>Perkinsozoa</taxon>
        <taxon>Perkinsea</taxon>
        <taxon>Perkinsida</taxon>
        <taxon>Perkinsidae</taxon>
        <taxon>Perkinsus</taxon>
    </lineage>
</organism>
<feature type="region of interest" description="Disordered" evidence="1">
    <location>
        <begin position="109"/>
        <end position="175"/>
    </location>
</feature>
<accession>A0A7J6NGC9</accession>
<gene>
    <name evidence="2" type="ORF">FOZ60_010005</name>
</gene>
<proteinExistence type="predicted"/>
<protein>
    <submittedName>
        <fullName evidence="2">Uncharacterized protein</fullName>
    </submittedName>
</protein>
<dbReference type="EMBL" id="JABANP010000400">
    <property type="protein sequence ID" value="KAF4682896.1"/>
    <property type="molecule type" value="Genomic_DNA"/>
</dbReference>
<evidence type="ECO:0000313" key="3">
    <source>
        <dbReference type="Proteomes" id="UP000541610"/>
    </source>
</evidence>
<name>A0A7J6NGC9_PEROL</name>
<evidence type="ECO:0000256" key="1">
    <source>
        <dbReference type="SAM" id="MobiDB-lite"/>
    </source>
</evidence>
<dbReference type="AlphaFoldDB" id="A0A7J6NGC9"/>
<evidence type="ECO:0000313" key="2">
    <source>
        <dbReference type="EMBL" id="KAF4682896.1"/>
    </source>
</evidence>
<comment type="caution">
    <text evidence="2">The sequence shown here is derived from an EMBL/GenBank/DDBJ whole genome shotgun (WGS) entry which is preliminary data.</text>
</comment>
<dbReference type="Proteomes" id="UP000541610">
    <property type="component" value="Unassembled WGS sequence"/>
</dbReference>